<gene>
    <name evidence="3" type="ORF">AUEXF2481DRAFT_184340</name>
</gene>
<dbReference type="InParanoid" id="A0A074YP57"/>
<dbReference type="Proteomes" id="UP000030641">
    <property type="component" value="Unassembled WGS sequence"/>
</dbReference>
<feature type="region of interest" description="Disordered" evidence="2">
    <location>
        <begin position="154"/>
        <end position="184"/>
    </location>
</feature>
<organism evidence="3 4">
    <name type="scientific">Aureobasidium subglaciale (strain EXF-2481)</name>
    <name type="common">Aureobasidium pullulans var. subglaciale</name>
    <dbReference type="NCBI Taxonomy" id="1043005"/>
    <lineage>
        <taxon>Eukaryota</taxon>
        <taxon>Fungi</taxon>
        <taxon>Dikarya</taxon>
        <taxon>Ascomycota</taxon>
        <taxon>Pezizomycotina</taxon>
        <taxon>Dothideomycetes</taxon>
        <taxon>Dothideomycetidae</taxon>
        <taxon>Dothideales</taxon>
        <taxon>Saccotheciaceae</taxon>
        <taxon>Aureobasidium</taxon>
    </lineage>
</organism>
<keyword evidence="4" id="KW-1185">Reference proteome</keyword>
<evidence type="ECO:0000256" key="1">
    <source>
        <dbReference type="SAM" id="Coils"/>
    </source>
</evidence>
<dbReference type="EMBL" id="KL584750">
    <property type="protein sequence ID" value="KEQ99573.1"/>
    <property type="molecule type" value="Genomic_DNA"/>
</dbReference>
<dbReference type="OrthoDB" id="3919323at2759"/>
<dbReference type="GeneID" id="25362350"/>
<accession>A0A074YP57</accession>
<name>A0A074YP57_AURSE</name>
<keyword evidence="1" id="KW-0175">Coiled coil</keyword>
<feature type="coiled-coil region" evidence="1">
    <location>
        <begin position="51"/>
        <end position="112"/>
    </location>
</feature>
<protein>
    <submittedName>
        <fullName evidence="3">Uncharacterized protein</fullName>
    </submittedName>
</protein>
<evidence type="ECO:0000313" key="4">
    <source>
        <dbReference type="Proteomes" id="UP000030641"/>
    </source>
</evidence>
<dbReference type="HOGENOM" id="CLU_126088_0_0_1"/>
<evidence type="ECO:0000256" key="2">
    <source>
        <dbReference type="SAM" id="MobiDB-lite"/>
    </source>
</evidence>
<sequence>MFTKITERFLPCLCANNQNSKSPSSKLRKMVSPADHIRELSFNNKYLAKKNENLRVENHNLKTTNDVLKNKVARDQAIINATATIKDLEKYNQTLEDENMHLREQLELFTEKKKIDDQLAVLRTEVVEIDSELVKRMVEMDIIEKLEAKIKALKKIDSQESDESNTEEDEGEDGEDLKDSESSI</sequence>
<reference evidence="3 4" key="1">
    <citation type="journal article" date="2014" name="BMC Genomics">
        <title>Genome sequencing of four Aureobasidium pullulans varieties: biotechnological potential, stress tolerance, and description of new species.</title>
        <authorList>
            <person name="Gostin Ar C."/>
            <person name="Ohm R.A."/>
            <person name="Kogej T."/>
            <person name="Sonjak S."/>
            <person name="Turk M."/>
            <person name="Zajc J."/>
            <person name="Zalar P."/>
            <person name="Grube M."/>
            <person name="Sun H."/>
            <person name="Han J."/>
            <person name="Sharma A."/>
            <person name="Chiniquy J."/>
            <person name="Ngan C.Y."/>
            <person name="Lipzen A."/>
            <person name="Barry K."/>
            <person name="Grigoriev I.V."/>
            <person name="Gunde-Cimerman N."/>
        </authorList>
    </citation>
    <scope>NUCLEOTIDE SEQUENCE [LARGE SCALE GENOMIC DNA]</scope>
    <source>
        <strain evidence="3 4">EXF-2481</strain>
    </source>
</reference>
<feature type="compositionally biased region" description="Acidic residues" evidence="2">
    <location>
        <begin position="159"/>
        <end position="176"/>
    </location>
</feature>
<dbReference type="AlphaFoldDB" id="A0A074YP57"/>
<dbReference type="RefSeq" id="XP_013348413.1">
    <property type="nucleotide sequence ID" value="XM_013492959.1"/>
</dbReference>
<evidence type="ECO:0000313" key="3">
    <source>
        <dbReference type="EMBL" id="KEQ99573.1"/>
    </source>
</evidence>
<proteinExistence type="predicted"/>